<protein>
    <submittedName>
        <fullName evidence="3">DUF11 domain-containing protein</fullName>
    </submittedName>
</protein>
<dbReference type="AlphaFoldDB" id="A0A975NX68"/>
<dbReference type="SUPFAM" id="SSF63829">
    <property type="entry name" value="Calcium-dependent phosphotriesterase"/>
    <property type="match status" value="1"/>
</dbReference>
<keyword evidence="1" id="KW-0945">Host-virus interaction</keyword>
<organism evidence="3 4">
    <name type="scientific">Bradyrhizobium sediminis</name>
    <dbReference type="NCBI Taxonomy" id="2840469"/>
    <lineage>
        <taxon>Bacteria</taxon>
        <taxon>Pseudomonadati</taxon>
        <taxon>Pseudomonadota</taxon>
        <taxon>Alphaproteobacteria</taxon>
        <taxon>Hyphomicrobiales</taxon>
        <taxon>Nitrobacteraceae</taxon>
        <taxon>Bradyrhizobium</taxon>
    </lineage>
</organism>
<reference evidence="3 4" key="1">
    <citation type="submission" date="2021-06" db="EMBL/GenBank/DDBJ databases">
        <title>Bradyrhizobium sp. S2-11-4 Genome sequencing.</title>
        <authorList>
            <person name="Jin L."/>
        </authorList>
    </citation>
    <scope>NUCLEOTIDE SEQUENCE [LARGE SCALE GENOMIC DNA]</scope>
    <source>
        <strain evidence="3 4">S2-11-4</strain>
    </source>
</reference>
<evidence type="ECO:0000313" key="4">
    <source>
        <dbReference type="Proteomes" id="UP000676951"/>
    </source>
</evidence>
<keyword evidence="4" id="KW-1185">Reference proteome</keyword>
<dbReference type="RefSeq" id="WP_215602399.1">
    <property type="nucleotide sequence ID" value="NZ_CP076136.1"/>
</dbReference>
<dbReference type="PANTHER" id="PTHR13037">
    <property type="entry name" value="FORMIN"/>
    <property type="match status" value="1"/>
</dbReference>
<proteinExistence type="predicted"/>
<name>A0A975NX68_9BRAD</name>
<keyword evidence="2" id="KW-0812">Transmembrane</keyword>
<dbReference type="Proteomes" id="UP000676951">
    <property type="component" value="Chromosome"/>
</dbReference>
<feature type="transmembrane region" description="Helical" evidence="2">
    <location>
        <begin position="27"/>
        <end position="49"/>
    </location>
</feature>
<evidence type="ECO:0000313" key="3">
    <source>
        <dbReference type="EMBL" id="QWG21679.1"/>
    </source>
</evidence>
<dbReference type="EMBL" id="CP076136">
    <property type="protein sequence ID" value="QWG21679.1"/>
    <property type="molecule type" value="Genomic_DNA"/>
</dbReference>
<evidence type="ECO:0000256" key="2">
    <source>
        <dbReference type="SAM" id="Phobius"/>
    </source>
</evidence>
<keyword evidence="2" id="KW-1133">Transmembrane helix</keyword>
<dbReference type="PANTHER" id="PTHR13037:SF24">
    <property type="entry name" value="POLYCOMB PROTEIN PCL-RELATED"/>
    <property type="match status" value="1"/>
</dbReference>
<keyword evidence="2" id="KW-0472">Membrane</keyword>
<evidence type="ECO:0000256" key="1">
    <source>
        <dbReference type="ARBA" id="ARBA00022581"/>
    </source>
</evidence>
<sequence>MPIVRDGLSRGQARHFESRSRSAIRDIGGVVSGLIGVALLATSLSLLSAPALAQGGPMMPGDAVVTGFSGFKALDLPAAPPDPLARFFIDTDGNAMQVLRLQPGGPPQGQLIPAPPVMQIKAGQIGQVFAITLAPPLSVAPGTPQAVPDIYLGATSAFGIQIVRTGPDGQPQRIRTGDPAAQWMVGQFGTALGGGPGSIYRIDGQTGAASLFASLDNSGPGLGDVVYDPASHQFFASDLDSGLIHRIDVDGTLIDSFDHGLAGRPGRGLAPIPDDGKRMMIQSPAFNSEDTATWGFTQRQRMVYGMAVFAGRLYYAVAEGSEIWSIGIRLEGEFANDARWEFSVPGVPPGALITDLAFDGEGRLLVALRGAPRGSYNYSVFAERTQQADVKRFRREVPDNPATPGYWVPVPEEYAIGFPEPFRNATGGVALGYGHDPSGAMSRASCSSFLWSTGENLRNNPTLAGAPPFEVHGLQGNSVTLVRPQNAPPSASYFADYDGVFGDPERAGHIGDVEIWQPCERAAGLPAEIGDLGMFGFWGGAAYWPLPPDWIPPPPPPPPTNLRLNKSANTNSCVHFGGGFWCLFTVRVTNTGPGDYFGPVTVHDAVAGVPPGTVHGLPPWACAPAGPGGVTCTHPPVLLHPGDSIDLLISVHLPANFPGCSINNNANLVWPPGGGDINPGDDADSDSMAVPGPNCGGTNLRMEKTGSVCTAVGGMADCSFVVIVHNEGPGAYAGNITVTDTVPAGTMATFSPPWICGGGPPTYTCTLPGVNIPPGGVVHMQVHVRMPLPAAALVPGCQVTNESRITVAAGGSVQNSNAGDDQASATLNLPPDICPLLIIAPAPPPPPPPPPPPSPTTCPPGFVAKGTTCEPRQPTCPAGWTIAPVAGVCCPPGQPWTGRQCGQRPLPPPPTLCKEGWTPTPIAGMCCPPGQPWTGKRCGRDEPPPSGRCQPGWTPTPIAGMCCPPGQPWTGKRCGRDEPPPRVCPPGTVGTPPNCERIQRRCPPGMVGTPPNCERIQRRCPPGMVGTPPNCERIQRRCPPGMVGTPPNCERIQRRCPAGTRGTPPNCRPILIREQTHR</sequence>
<accession>A0A975NX68</accession>
<gene>
    <name evidence="3" type="ORF">KMZ93_16945</name>
</gene>